<sequence>MIAAALLHRARILLVDDQELSNHVLSQLLASAGYTDVTATCDAAGVAELHRRHAYDLIVLDLHMPVMDGFQVLEALYQIEAGQYLPVLVLSAQHDSKLAALEAGAKDFLAKPYDPGELLSRVRNLLEVRLLYNDTRAYGLRMASYDSLTGLPNRQLFSQSLATQLAAAQPHPSALLLIDLDGFTTLNDTQGYPAGDGVLRLLAQRLNRLAPPSASLARFGNDEFALLLPALEHSSDSARTVALIQAALHEPFPLPDGRRALSVSMGVALYPDDAVDAATLIRYANIALHQAKQGGSNQCSYFTYAMNEQAQHRYQLEQALRQACASDEFELYYQPKVHLRTGRMVGTEALLRWNRPGHGVVSPAEFIPLLEQTGMIREVGAWVIEQACRQIARWAQDEAGPLPVAVNVASPQFSDSTLVDTVAAALQRHQIDPALLSLEVTETALMEDLARTAATLSTLWSMGVRIAIDDFGTGYSSLAYLRRFPVDTLKIDIAFIRELPNNADDAAVVRAIIAMAHSLKLKVVAEGVESADQLAYLGEHGCDLIQGYYFSRPIPADMMTQLMRQDARLAYLPAGAGERL</sequence>
<dbReference type="AlphaFoldDB" id="A0A845I2L4"/>
<dbReference type="FunFam" id="3.20.20.450:FF:000001">
    <property type="entry name" value="Cyclic di-GMP phosphodiesterase yahA"/>
    <property type="match status" value="1"/>
</dbReference>
<keyword evidence="1" id="KW-0597">Phosphoprotein</keyword>
<dbReference type="EMBL" id="WWCL01000003">
    <property type="protein sequence ID" value="MYN46025.1"/>
    <property type="molecule type" value="Genomic_DNA"/>
</dbReference>
<dbReference type="Gene3D" id="3.30.70.270">
    <property type="match status" value="1"/>
</dbReference>
<dbReference type="InterPro" id="IPR029787">
    <property type="entry name" value="Nucleotide_cyclase"/>
</dbReference>
<evidence type="ECO:0000256" key="1">
    <source>
        <dbReference type="PROSITE-ProRule" id="PRU00169"/>
    </source>
</evidence>
<dbReference type="PROSITE" id="PS50883">
    <property type="entry name" value="EAL"/>
    <property type="match status" value="1"/>
</dbReference>
<dbReference type="RefSeq" id="WP_161035632.1">
    <property type="nucleotide sequence ID" value="NZ_WWCL01000003.1"/>
</dbReference>
<feature type="domain" description="Response regulatory" evidence="2">
    <location>
        <begin position="11"/>
        <end position="126"/>
    </location>
</feature>
<feature type="modified residue" description="4-aspartylphosphate" evidence="1">
    <location>
        <position position="61"/>
    </location>
</feature>
<dbReference type="InterPro" id="IPR050706">
    <property type="entry name" value="Cyclic-di-GMP_PDE-like"/>
</dbReference>
<protein>
    <submittedName>
        <fullName evidence="5">EAL domain-containing protein</fullName>
    </submittedName>
</protein>
<evidence type="ECO:0000259" key="4">
    <source>
        <dbReference type="PROSITE" id="PS50887"/>
    </source>
</evidence>
<proteinExistence type="predicted"/>
<accession>A0A845I2L4</accession>
<gene>
    <name evidence="5" type="ORF">GTP23_13295</name>
</gene>
<dbReference type="CDD" id="cd01948">
    <property type="entry name" value="EAL"/>
    <property type="match status" value="1"/>
</dbReference>
<dbReference type="PANTHER" id="PTHR33121:SF79">
    <property type="entry name" value="CYCLIC DI-GMP PHOSPHODIESTERASE PDED-RELATED"/>
    <property type="match status" value="1"/>
</dbReference>
<evidence type="ECO:0000259" key="3">
    <source>
        <dbReference type="PROSITE" id="PS50883"/>
    </source>
</evidence>
<name>A0A845I2L4_9BURK</name>
<dbReference type="InterPro" id="IPR011006">
    <property type="entry name" value="CheY-like_superfamily"/>
</dbReference>
<evidence type="ECO:0000313" key="6">
    <source>
        <dbReference type="Proteomes" id="UP000444316"/>
    </source>
</evidence>
<dbReference type="Pfam" id="PF00563">
    <property type="entry name" value="EAL"/>
    <property type="match status" value="1"/>
</dbReference>
<dbReference type="SMART" id="SM00052">
    <property type="entry name" value="EAL"/>
    <property type="match status" value="1"/>
</dbReference>
<dbReference type="SUPFAM" id="SSF55073">
    <property type="entry name" value="Nucleotide cyclase"/>
    <property type="match status" value="1"/>
</dbReference>
<dbReference type="SMART" id="SM00448">
    <property type="entry name" value="REC"/>
    <property type="match status" value="1"/>
</dbReference>
<dbReference type="PROSITE" id="PS50887">
    <property type="entry name" value="GGDEF"/>
    <property type="match status" value="1"/>
</dbReference>
<dbReference type="InterPro" id="IPR000160">
    <property type="entry name" value="GGDEF_dom"/>
</dbReference>
<dbReference type="Pfam" id="PF00990">
    <property type="entry name" value="GGDEF"/>
    <property type="match status" value="1"/>
</dbReference>
<dbReference type="CDD" id="cd01949">
    <property type="entry name" value="GGDEF"/>
    <property type="match status" value="1"/>
</dbReference>
<dbReference type="PANTHER" id="PTHR33121">
    <property type="entry name" value="CYCLIC DI-GMP PHOSPHODIESTERASE PDEF"/>
    <property type="match status" value="1"/>
</dbReference>
<feature type="domain" description="GGDEF" evidence="4">
    <location>
        <begin position="171"/>
        <end position="304"/>
    </location>
</feature>
<dbReference type="InterPro" id="IPR001633">
    <property type="entry name" value="EAL_dom"/>
</dbReference>
<dbReference type="PROSITE" id="PS50110">
    <property type="entry name" value="RESPONSE_REGULATORY"/>
    <property type="match status" value="1"/>
</dbReference>
<dbReference type="SUPFAM" id="SSF52172">
    <property type="entry name" value="CheY-like"/>
    <property type="match status" value="1"/>
</dbReference>
<feature type="domain" description="EAL" evidence="3">
    <location>
        <begin position="313"/>
        <end position="567"/>
    </location>
</feature>
<dbReference type="SMART" id="SM00267">
    <property type="entry name" value="GGDEF"/>
    <property type="match status" value="1"/>
</dbReference>
<dbReference type="SUPFAM" id="SSF141868">
    <property type="entry name" value="EAL domain-like"/>
    <property type="match status" value="1"/>
</dbReference>
<dbReference type="InterPro" id="IPR001789">
    <property type="entry name" value="Sig_transdc_resp-reg_receiver"/>
</dbReference>
<dbReference type="GO" id="GO:0071111">
    <property type="term" value="F:cyclic-guanylate-specific phosphodiesterase activity"/>
    <property type="evidence" value="ECO:0007669"/>
    <property type="project" value="InterPro"/>
</dbReference>
<keyword evidence="6" id="KW-1185">Reference proteome</keyword>
<reference evidence="5" key="1">
    <citation type="submission" date="2019-12" db="EMBL/GenBank/DDBJ databases">
        <title>Novel species isolated from a subtropical stream in China.</title>
        <authorList>
            <person name="Lu H."/>
        </authorList>
    </citation>
    <scope>NUCLEOTIDE SEQUENCE [LARGE SCALE GENOMIC DNA]</scope>
    <source>
        <strain evidence="5">FT93W</strain>
    </source>
</reference>
<dbReference type="Pfam" id="PF00072">
    <property type="entry name" value="Response_reg"/>
    <property type="match status" value="1"/>
</dbReference>
<dbReference type="InterPro" id="IPR043128">
    <property type="entry name" value="Rev_trsase/Diguanyl_cyclase"/>
</dbReference>
<dbReference type="CDD" id="cd17551">
    <property type="entry name" value="REC_RpfG-like"/>
    <property type="match status" value="1"/>
</dbReference>
<dbReference type="GO" id="GO:0000160">
    <property type="term" value="P:phosphorelay signal transduction system"/>
    <property type="evidence" value="ECO:0007669"/>
    <property type="project" value="InterPro"/>
</dbReference>
<dbReference type="Proteomes" id="UP000444316">
    <property type="component" value="Unassembled WGS sequence"/>
</dbReference>
<evidence type="ECO:0000259" key="2">
    <source>
        <dbReference type="PROSITE" id="PS50110"/>
    </source>
</evidence>
<dbReference type="NCBIfam" id="TIGR00254">
    <property type="entry name" value="GGDEF"/>
    <property type="match status" value="1"/>
</dbReference>
<comment type="caution">
    <text evidence="5">The sequence shown here is derived from an EMBL/GenBank/DDBJ whole genome shotgun (WGS) entry which is preliminary data.</text>
</comment>
<organism evidence="5 6">
    <name type="scientific">Duganella fentianensis</name>
    <dbReference type="NCBI Taxonomy" id="2692177"/>
    <lineage>
        <taxon>Bacteria</taxon>
        <taxon>Pseudomonadati</taxon>
        <taxon>Pseudomonadota</taxon>
        <taxon>Betaproteobacteria</taxon>
        <taxon>Burkholderiales</taxon>
        <taxon>Oxalobacteraceae</taxon>
        <taxon>Telluria group</taxon>
        <taxon>Duganella</taxon>
    </lineage>
</organism>
<dbReference type="Gene3D" id="3.40.50.2300">
    <property type="match status" value="1"/>
</dbReference>
<dbReference type="Gene3D" id="3.20.20.450">
    <property type="entry name" value="EAL domain"/>
    <property type="match status" value="1"/>
</dbReference>
<evidence type="ECO:0000313" key="5">
    <source>
        <dbReference type="EMBL" id="MYN46025.1"/>
    </source>
</evidence>
<dbReference type="InterPro" id="IPR035919">
    <property type="entry name" value="EAL_sf"/>
</dbReference>